<comment type="caution">
    <text evidence="1">The sequence shown here is derived from an EMBL/GenBank/DDBJ whole genome shotgun (WGS) entry which is preliminary data.</text>
</comment>
<accession>A0ACB7S5M9</accession>
<organism evidence="1 2">
    <name type="scientific">Hyalomma asiaticum</name>
    <name type="common">Tick</name>
    <dbReference type="NCBI Taxonomy" id="266040"/>
    <lineage>
        <taxon>Eukaryota</taxon>
        <taxon>Metazoa</taxon>
        <taxon>Ecdysozoa</taxon>
        <taxon>Arthropoda</taxon>
        <taxon>Chelicerata</taxon>
        <taxon>Arachnida</taxon>
        <taxon>Acari</taxon>
        <taxon>Parasitiformes</taxon>
        <taxon>Ixodida</taxon>
        <taxon>Ixodoidea</taxon>
        <taxon>Ixodidae</taxon>
        <taxon>Hyalomminae</taxon>
        <taxon>Hyalomma</taxon>
    </lineage>
</organism>
<reference evidence="1" key="1">
    <citation type="submission" date="2020-05" db="EMBL/GenBank/DDBJ databases">
        <title>Large-scale comparative analyses of tick genomes elucidate their genetic diversity and vector capacities.</title>
        <authorList>
            <person name="Jia N."/>
            <person name="Wang J."/>
            <person name="Shi W."/>
            <person name="Du L."/>
            <person name="Sun Y."/>
            <person name="Zhan W."/>
            <person name="Jiang J."/>
            <person name="Wang Q."/>
            <person name="Zhang B."/>
            <person name="Ji P."/>
            <person name="Sakyi L.B."/>
            <person name="Cui X."/>
            <person name="Yuan T."/>
            <person name="Jiang B."/>
            <person name="Yang W."/>
            <person name="Lam T.T.-Y."/>
            <person name="Chang Q."/>
            <person name="Ding S."/>
            <person name="Wang X."/>
            <person name="Zhu J."/>
            <person name="Ruan X."/>
            <person name="Zhao L."/>
            <person name="Wei J."/>
            <person name="Que T."/>
            <person name="Du C."/>
            <person name="Cheng J."/>
            <person name="Dai P."/>
            <person name="Han X."/>
            <person name="Huang E."/>
            <person name="Gao Y."/>
            <person name="Liu J."/>
            <person name="Shao H."/>
            <person name="Ye R."/>
            <person name="Li L."/>
            <person name="Wei W."/>
            <person name="Wang X."/>
            <person name="Wang C."/>
            <person name="Yang T."/>
            <person name="Huo Q."/>
            <person name="Li W."/>
            <person name="Guo W."/>
            <person name="Chen H."/>
            <person name="Zhou L."/>
            <person name="Ni X."/>
            <person name="Tian J."/>
            <person name="Zhou Y."/>
            <person name="Sheng Y."/>
            <person name="Liu T."/>
            <person name="Pan Y."/>
            <person name="Xia L."/>
            <person name="Li J."/>
            <person name="Zhao F."/>
            <person name="Cao W."/>
        </authorList>
    </citation>
    <scope>NUCLEOTIDE SEQUENCE</scope>
    <source>
        <strain evidence="1">Hyas-2018</strain>
    </source>
</reference>
<proteinExistence type="predicted"/>
<evidence type="ECO:0000313" key="1">
    <source>
        <dbReference type="EMBL" id="KAH6929351.1"/>
    </source>
</evidence>
<evidence type="ECO:0000313" key="2">
    <source>
        <dbReference type="Proteomes" id="UP000821845"/>
    </source>
</evidence>
<gene>
    <name evidence="1" type="ORF">HPB50_026833</name>
</gene>
<keyword evidence="2" id="KW-1185">Reference proteome</keyword>
<dbReference type="EMBL" id="CM023486">
    <property type="protein sequence ID" value="KAH6929351.1"/>
    <property type="molecule type" value="Genomic_DNA"/>
</dbReference>
<dbReference type="Proteomes" id="UP000821845">
    <property type="component" value="Chromosome 6"/>
</dbReference>
<name>A0ACB7S5M9_HYAAI</name>
<protein>
    <submittedName>
        <fullName evidence="1">Uncharacterized protein</fullName>
    </submittedName>
</protein>
<sequence>MATVGGERKADPPASGATQLSPPTRTRGHKKKKAKKSGRRQRSRRQKDEGSQDSSSKITSGKQEASDISKRSSASIHDAPKKKSSGPDADVSRLSKRSVEGENEGRVEHVLERARRTHKSPRVGFVQLLCFALLFVTLFLLALFVKKRIGLEPFSRCTSEACRHHAQILLDALNMSADPCKDFHAFVCGSWERRLTEGPANTAPVYQDRLMVAFAERAIAELESDLHKLEGRASEDANGTAYLAAQFFRSCNRSDGSGAASLATPTTSKAKLQRFRELRMKMRLPWPEHMPPATMEPLDVMLDLAVNWNENFLFDAQLVNVSGRPITLFLTRGKPMTSWVHYEEPDNYDGHVQAYVEYMGLSRAAGGQEADPHLLRNLTRDMLSVKRGVGKGEPNQTWFRLDLFENPTPWVEAGVWLSLLNKHFSPDLSWSSDHWVVVEDYGLVEGIQRLLGKYSKRQFLIGLSWLFVQTHLWVILDLPKLRFRSEASEDVMFFSTLKKYSCLEYVQSRFGSLLPFGETIGALTPILPAIFGDVVHSAASLVDQLRWIGDARHAARQKTNYLASSPLPLGAFLDPERREQVFASFPRMGADFAANFVEASYWFQAMRKDRNRLGLYGRRISSGYVRPFYIYALNSVRFPMTLFQPPLYYNSSGMSVLNAGAGSALAREVARAFDFKGVALDEEGRGAPWWGPNRSRVYRDRLACDMNASECCTPVQLFPSVPGLEIAFNAFRNPRDQRLPGLEKYTHDQLFFINYCYVQCADSRATYGAGCNVPLRNFEPFAKAFKCDRGTRMDPRHKCRFFAGS</sequence>